<keyword evidence="3" id="KW-1185">Reference proteome</keyword>
<accession>A0A9D4Q0Z9</accession>
<evidence type="ECO:0000313" key="2">
    <source>
        <dbReference type="EMBL" id="KAH7962510.1"/>
    </source>
</evidence>
<name>A0A9D4Q0Z9_RHISA</name>
<evidence type="ECO:0000313" key="3">
    <source>
        <dbReference type="Proteomes" id="UP000821837"/>
    </source>
</evidence>
<dbReference type="Gene3D" id="3.10.590.10">
    <property type="entry name" value="ph1033 like domains"/>
    <property type="match status" value="1"/>
</dbReference>
<dbReference type="EMBL" id="JABSTV010001249">
    <property type="protein sequence ID" value="KAH7962510.1"/>
    <property type="molecule type" value="Genomic_DNA"/>
</dbReference>
<dbReference type="VEuPathDB" id="VectorBase:RSAN_037474"/>
<evidence type="ECO:0000259" key="1">
    <source>
        <dbReference type="Pfam" id="PF04146"/>
    </source>
</evidence>
<reference evidence="2" key="2">
    <citation type="submission" date="2021-09" db="EMBL/GenBank/DDBJ databases">
        <authorList>
            <person name="Jia N."/>
            <person name="Wang J."/>
            <person name="Shi W."/>
            <person name="Du L."/>
            <person name="Sun Y."/>
            <person name="Zhan W."/>
            <person name="Jiang J."/>
            <person name="Wang Q."/>
            <person name="Zhang B."/>
            <person name="Ji P."/>
            <person name="Sakyi L.B."/>
            <person name="Cui X."/>
            <person name="Yuan T."/>
            <person name="Jiang B."/>
            <person name="Yang W."/>
            <person name="Lam T.T.-Y."/>
            <person name="Chang Q."/>
            <person name="Ding S."/>
            <person name="Wang X."/>
            <person name="Zhu J."/>
            <person name="Ruan X."/>
            <person name="Zhao L."/>
            <person name="Wei J."/>
            <person name="Que T."/>
            <person name="Du C."/>
            <person name="Cheng J."/>
            <person name="Dai P."/>
            <person name="Han X."/>
            <person name="Huang E."/>
            <person name="Gao Y."/>
            <person name="Liu J."/>
            <person name="Shao H."/>
            <person name="Ye R."/>
            <person name="Li L."/>
            <person name="Wei W."/>
            <person name="Wang X."/>
            <person name="Wang C."/>
            <person name="Huo Q."/>
            <person name="Li W."/>
            <person name="Guo W."/>
            <person name="Chen H."/>
            <person name="Chen S."/>
            <person name="Zhou L."/>
            <person name="Zhou L."/>
            <person name="Ni X."/>
            <person name="Tian J."/>
            <person name="Zhou Y."/>
            <person name="Sheng Y."/>
            <person name="Liu T."/>
            <person name="Pan Y."/>
            <person name="Xia L."/>
            <person name="Li J."/>
            <person name="Zhao F."/>
            <person name="Cao W."/>
        </authorList>
    </citation>
    <scope>NUCLEOTIDE SEQUENCE</scope>
    <source>
        <strain evidence="2">Rsan-2018</strain>
        <tissue evidence="2">Larvae</tissue>
    </source>
</reference>
<organism evidence="2 3">
    <name type="scientific">Rhipicephalus sanguineus</name>
    <name type="common">Brown dog tick</name>
    <name type="synonym">Ixodes sanguineus</name>
    <dbReference type="NCBI Taxonomy" id="34632"/>
    <lineage>
        <taxon>Eukaryota</taxon>
        <taxon>Metazoa</taxon>
        <taxon>Ecdysozoa</taxon>
        <taxon>Arthropoda</taxon>
        <taxon>Chelicerata</taxon>
        <taxon>Arachnida</taxon>
        <taxon>Acari</taxon>
        <taxon>Parasitiformes</taxon>
        <taxon>Ixodida</taxon>
        <taxon>Ixodoidea</taxon>
        <taxon>Ixodidae</taxon>
        <taxon>Rhipicephalinae</taxon>
        <taxon>Rhipicephalus</taxon>
        <taxon>Rhipicephalus</taxon>
    </lineage>
</organism>
<proteinExistence type="predicted"/>
<dbReference type="GO" id="GO:0003723">
    <property type="term" value="F:RNA binding"/>
    <property type="evidence" value="ECO:0007669"/>
    <property type="project" value="InterPro"/>
</dbReference>
<dbReference type="InterPro" id="IPR007275">
    <property type="entry name" value="YTH_domain"/>
</dbReference>
<reference evidence="2" key="1">
    <citation type="journal article" date="2020" name="Cell">
        <title>Large-Scale Comparative Analyses of Tick Genomes Elucidate Their Genetic Diversity and Vector Capacities.</title>
        <authorList>
            <consortium name="Tick Genome and Microbiome Consortium (TIGMIC)"/>
            <person name="Jia N."/>
            <person name="Wang J."/>
            <person name="Shi W."/>
            <person name="Du L."/>
            <person name="Sun Y."/>
            <person name="Zhan W."/>
            <person name="Jiang J.F."/>
            <person name="Wang Q."/>
            <person name="Zhang B."/>
            <person name="Ji P."/>
            <person name="Bell-Sakyi L."/>
            <person name="Cui X.M."/>
            <person name="Yuan T.T."/>
            <person name="Jiang B.G."/>
            <person name="Yang W.F."/>
            <person name="Lam T.T."/>
            <person name="Chang Q.C."/>
            <person name="Ding S.J."/>
            <person name="Wang X.J."/>
            <person name="Zhu J.G."/>
            <person name="Ruan X.D."/>
            <person name="Zhao L."/>
            <person name="Wei J.T."/>
            <person name="Ye R.Z."/>
            <person name="Que T.C."/>
            <person name="Du C.H."/>
            <person name="Zhou Y.H."/>
            <person name="Cheng J.X."/>
            <person name="Dai P.F."/>
            <person name="Guo W.B."/>
            <person name="Han X.H."/>
            <person name="Huang E.J."/>
            <person name="Li L.F."/>
            <person name="Wei W."/>
            <person name="Gao Y.C."/>
            <person name="Liu J.Z."/>
            <person name="Shao H.Z."/>
            <person name="Wang X."/>
            <person name="Wang C.C."/>
            <person name="Yang T.C."/>
            <person name="Huo Q.B."/>
            <person name="Li W."/>
            <person name="Chen H.Y."/>
            <person name="Chen S.E."/>
            <person name="Zhou L.G."/>
            <person name="Ni X.B."/>
            <person name="Tian J.H."/>
            <person name="Sheng Y."/>
            <person name="Liu T."/>
            <person name="Pan Y.S."/>
            <person name="Xia L.Y."/>
            <person name="Li J."/>
            <person name="Zhao F."/>
            <person name="Cao W.C."/>
        </authorList>
    </citation>
    <scope>NUCLEOTIDE SEQUENCE</scope>
    <source>
        <strain evidence="2">Rsan-2018</strain>
    </source>
</reference>
<protein>
    <recommendedName>
        <fullName evidence="1">YTH domain-containing protein</fullName>
    </recommendedName>
</protein>
<gene>
    <name evidence="2" type="ORF">HPB52_016613</name>
</gene>
<feature type="domain" description="YTH" evidence="1">
    <location>
        <begin position="62"/>
        <end position="112"/>
    </location>
</feature>
<comment type="caution">
    <text evidence="2">The sequence shown here is derived from an EMBL/GenBank/DDBJ whole genome shotgun (WGS) entry which is preliminary data.</text>
</comment>
<sequence>MWKQKLLTLDAPAFYQPSDAKRRRAQLRCSDASGVSEERLGSKALAQVVVLGVQPVGAFTVEGKEVILIFSVHGSGQFQGYAVLQGPASNMNWPTDDHDGSSGGRCYFIKWKHRQGSLDS</sequence>
<dbReference type="Proteomes" id="UP000821837">
    <property type="component" value="Chromosome 3"/>
</dbReference>
<dbReference type="Pfam" id="PF04146">
    <property type="entry name" value="YTH"/>
    <property type="match status" value="1"/>
</dbReference>
<dbReference type="AlphaFoldDB" id="A0A9D4Q0Z9"/>